<name>A0ABN2KQ74_9MICO</name>
<proteinExistence type="predicted"/>
<organism evidence="1 2">
    <name type="scientific">Nostocoides vanveenii</name>
    <dbReference type="NCBI Taxonomy" id="330835"/>
    <lineage>
        <taxon>Bacteria</taxon>
        <taxon>Bacillati</taxon>
        <taxon>Actinomycetota</taxon>
        <taxon>Actinomycetes</taxon>
        <taxon>Micrococcales</taxon>
        <taxon>Intrasporangiaceae</taxon>
        <taxon>Nostocoides</taxon>
    </lineage>
</organism>
<dbReference type="EMBL" id="BAAAPN010000051">
    <property type="protein sequence ID" value="GAA1762752.1"/>
    <property type="molecule type" value="Genomic_DNA"/>
</dbReference>
<gene>
    <name evidence="1" type="ORF">GCM10009810_22610</name>
</gene>
<protein>
    <recommendedName>
        <fullName evidence="3">Alanine racemase</fullName>
    </recommendedName>
</protein>
<dbReference type="Gene3D" id="3.20.20.10">
    <property type="entry name" value="Alanine racemase"/>
    <property type="match status" value="1"/>
</dbReference>
<sequence length="203" mass="21609">MFYDAQIAGLPDSSPAVRLMKRRSADDLRARRGGIVSAVRDLADLEFVNGGGTGSLEVTGSDPVVTELAAGSGLLGPTLFDGYNAFTPTPVAAFALPVVRRPARDVVTLFSGGYLASRPPGWSRVPSVHSPAGLQLVKTEGTGEVQTPVRGRAARDLELGDGVWLRHAKAGELCERFDEVHLVRARELVDIVPTYRGEGQNFG</sequence>
<evidence type="ECO:0000313" key="1">
    <source>
        <dbReference type="EMBL" id="GAA1762752.1"/>
    </source>
</evidence>
<dbReference type="RefSeq" id="WP_344066212.1">
    <property type="nucleotide sequence ID" value="NZ_BAAAPN010000051.1"/>
</dbReference>
<dbReference type="Proteomes" id="UP001501475">
    <property type="component" value="Unassembled WGS sequence"/>
</dbReference>
<evidence type="ECO:0008006" key="3">
    <source>
        <dbReference type="Google" id="ProtNLM"/>
    </source>
</evidence>
<comment type="caution">
    <text evidence="1">The sequence shown here is derived from an EMBL/GenBank/DDBJ whole genome shotgun (WGS) entry which is preliminary data.</text>
</comment>
<dbReference type="InterPro" id="IPR029066">
    <property type="entry name" value="PLP-binding_barrel"/>
</dbReference>
<reference evidence="1 2" key="1">
    <citation type="journal article" date="2019" name="Int. J. Syst. Evol. Microbiol.">
        <title>The Global Catalogue of Microorganisms (GCM) 10K type strain sequencing project: providing services to taxonomists for standard genome sequencing and annotation.</title>
        <authorList>
            <consortium name="The Broad Institute Genomics Platform"/>
            <consortium name="The Broad Institute Genome Sequencing Center for Infectious Disease"/>
            <person name="Wu L."/>
            <person name="Ma J."/>
        </authorList>
    </citation>
    <scope>NUCLEOTIDE SEQUENCE [LARGE SCALE GENOMIC DNA]</scope>
    <source>
        <strain evidence="1 2">JCM 15591</strain>
    </source>
</reference>
<accession>A0ABN2KQ74</accession>
<evidence type="ECO:0000313" key="2">
    <source>
        <dbReference type="Proteomes" id="UP001501475"/>
    </source>
</evidence>
<keyword evidence="2" id="KW-1185">Reference proteome</keyword>